<dbReference type="AlphaFoldDB" id="A0A1V2R7X8"/>
<proteinExistence type="predicted"/>
<sequence>MEYFSDKERGPVQRINNEVTTKVWAGLVSYINVLVNNGYFGKDFPEECPDGQGCVGTEVKDLKAALQAEIPNLDWPLATEVESEESSSWSREMIPFVPNYLDVMDLLQFCYKHVAMPVKGGYHSYFRHYHFDDFQIEAGKEEFREKVNTIFARNGLAYELLVSGDIIRMLSPELKQMMASISIPVEKELRSMLMRANEKIINYDVTIRYDALKELWDFWERLKSISYPTDKRESVKKLLDAAAHTSEFRSILEIEAKALTDIGNSYFIRHTEMKQIKIQESVHIEYLYQRMFSLIHLLLKTLPS</sequence>
<dbReference type="OrthoDB" id="5106738at2"/>
<dbReference type="Pfam" id="PF18863">
    <property type="entry name" value="AbiJ_NTD4"/>
    <property type="match status" value="1"/>
</dbReference>
<dbReference type="InterPro" id="IPR049503">
    <property type="entry name" value="AbiJ_NTD4"/>
</dbReference>
<name>A0A1V2R7X8_9GAMM</name>
<organism evidence="2 3">
    <name type="scientific">Pectobacterium actinidiae</name>
    <dbReference type="NCBI Taxonomy" id="1507808"/>
    <lineage>
        <taxon>Bacteria</taxon>
        <taxon>Pseudomonadati</taxon>
        <taxon>Pseudomonadota</taxon>
        <taxon>Gammaproteobacteria</taxon>
        <taxon>Enterobacterales</taxon>
        <taxon>Pectobacteriaceae</taxon>
        <taxon>Pectobacterium</taxon>
    </lineage>
</organism>
<dbReference type="EMBL" id="MPUJ01000002">
    <property type="protein sequence ID" value="ONK08540.1"/>
    <property type="molecule type" value="Genomic_DNA"/>
</dbReference>
<evidence type="ECO:0000313" key="2">
    <source>
        <dbReference type="EMBL" id="ONK08540.1"/>
    </source>
</evidence>
<dbReference type="Proteomes" id="UP000189286">
    <property type="component" value="Unassembled WGS sequence"/>
</dbReference>
<protein>
    <submittedName>
        <fullName evidence="2">Stationary phase or STEss regulating sigma factor</fullName>
    </submittedName>
</protein>
<accession>A0A1V2R7X8</accession>
<reference evidence="3" key="1">
    <citation type="submission" date="2016-11" db="EMBL/GenBank/DDBJ databases">
        <authorList>
            <person name="Panda P."/>
            <person name="Visnovsky S."/>
            <person name="Pitman A."/>
        </authorList>
    </citation>
    <scope>NUCLEOTIDE SEQUENCE [LARGE SCALE GENOMIC DNA]</scope>
    <source>
        <strain evidence="3">ICMP 9972</strain>
    </source>
</reference>
<comment type="caution">
    <text evidence="2">The sequence shown here is derived from an EMBL/GenBank/DDBJ whole genome shotgun (WGS) entry which is preliminary data.</text>
</comment>
<feature type="domain" description="HEPN AbiJ-N-terminal" evidence="1">
    <location>
        <begin position="3"/>
        <end position="175"/>
    </location>
</feature>
<evidence type="ECO:0000313" key="3">
    <source>
        <dbReference type="Proteomes" id="UP000189286"/>
    </source>
</evidence>
<evidence type="ECO:0000259" key="1">
    <source>
        <dbReference type="Pfam" id="PF18863"/>
    </source>
</evidence>
<gene>
    <name evidence="2" type="ORF">BSK71_04745</name>
</gene>
<dbReference type="RefSeq" id="WP_039356850.1">
    <property type="nucleotide sequence ID" value="NZ_JRMH01000001.1"/>
</dbReference>